<proteinExistence type="predicted"/>
<dbReference type="InterPro" id="IPR008775">
    <property type="entry name" value="Phytyl_CoA_dOase-like"/>
</dbReference>
<keyword evidence="3" id="KW-1185">Reference proteome</keyword>
<name>A0A0P9D0F8_9CHLR</name>
<sequence>MSTLTAPLPLPEATPRSPHHLTPEQIQFFDDNGYLVLRQWIPPALLARLRAAGDAWIDAGMGAEGSDPGRDDFVFAERPGGRVMFRVNYLHNKEQPASLEMLGSPQVLGVAESMCGPNFVPTYESMVFKQEGDGEAIPWHQDAVHPRGYRIFNFDLYLDSSRAGAGALRVLPRSQARRHDVCAIATEHGWDHPDAIDVEMEPGDVLLHDVMVVHGSARTLGNALRRTIYYEFRAAEEILEDGPWDREWIDRRLRLVPLGLARHRAAFPDAEQFDWQVAPEFRPATSGDEAAELKIAHVVHMRGSYCSAGDALRALKA</sequence>
<dbReference type="AlphaFoldDB" id="A0A0P9D0F8"/>
<dbReference type="Pfam" id="PF05721">
    <property type="entry name" value="PhyH"/>
    <property type="match status" value="1"/>
</dbReference>
<dbReference type="Proteomes" id="UP000050509">
    <property type="component" value="Unassembled WGS sequence"/>
</dbReference>
<dbReference type="EMBL" id="LJCR01000910">
    <property type="protein sequence ID" value="KPV51444.1"/>
    <property type="molecule type" value="Genomic_DNA"/>
</dbReference>
<feature type="compositionally biased region" description="Low complexity" evidence="1">
    <location>
        <begin position="1"/>
        <end position="15"/>
    </location>
</feature>
<dbReference type="Gene3D" id="2.60.120.620">
    <property type="entry name" value="q2cbj1_9rhob like domain"/>
    <property type="match status" value="1"/>
</dbReference>
<gene>
    <name evidence="2" type="ORF">SE17_21130</name>
</gene>
<dbReference type="GO" id="GO:0005506">
    <property type="term" value="F:iron ion binding"/>
    <property type="evidence" value="ECO:0007669"/>
    <property type="project" value="UniProtKB-ARBA"/>
</dbReference>
<evidence type="ECO:0008006" key="4">
    <source>
        <dbReference type="Google" id="ProtNLM"/>
    </source>
</evidence>
<dbReference type="PANTHER" id="PTHR20883:SF48">
    <property type="entry name" value="ECTOINE DIOXYGENASE"/>
    <property type="match status" value="1"/>
</dbReference>
<evidence type="ECO:0000313" key="3">
    <source>
        <dbReference type="Proteomes" id="UP000050509"/>
    </source>
</evidence>
<protein>
    <recommendedName>
        <fullName evidence="4">Phytanoyl-CoA dioxygenase</fullName>
    </recommendedName>
</protein>
<accession>A0A0P9D0F8</accession>
<dbReference type="SUPFAM" id="SSF51197">
    <property type="entry name" value="Clavaminate synthase-like"/>
    <property type="match status" value="1"/>
</dbReference>
<reference evidence="2 3" key="1">
    <citation type="submission" date="2015-09" db="EMBL/GenBank/DDBJ databases">
        <title>Draft genome sequence of Kouleothrix aurantiaca JCM 19913.</title>
        <authorList>
            <person name="Hemp J."/>
        </authorList>
    </citation>
    <scope>NUCLEOTIDE SEQUENCE [LARGE SCALE GENOMIC DNA]</scope>
    <source>
        <strain evidence="2 3">COM-B</strain>
    </source>
</reference>
<evidence type="ECO:0000256" key="1">
    <source>
        <dbReference type="SAM" id="MobiDB-lite"/>
    </source>
</evidence>
<comment type="caution">
    <text evidence="2">The sequence shown here is derived from an EMBL/GenBank/DDBJ whole genome shotgun (WGS) entry which is preliminary data.</text>
</comment>
<dbReference type="PANTHER" id="PTHR20883">
    <property type="entry name" value="PHYTANOYL-COA DIOXYGENASE DOMAIN CONTAINING 1"/>
    <property type="match status" value="1"/>
</dbReference>
<dbReference type="PATRIC" id="fig|186479.3.peg.10753"/>
<organism evidence="2 3">
    <name type="scientific">Kouleothrix aurantiaca</name>
    <dbReference type="NCBI Taxonomy" id="186479"/>
    <lineage>
        <taxon>Bacteria</taxon>
        <taxon>Bacillati</taxon>
        <taxon>Chloroflexota</taxon>
        <taxon>Chloroflexia</taxon>
        <taxon>Chloroflexales</taxon>
        <taxon>Roseiflexineae</taxon>
        <taxon>Roseiflexaceae</taxon>
        <taxon>Kouleothrix</taxon>
    </lineage>
</organism>
<evidence type="ECO:0000313" key="2">
    <source>
        <dbReference type="EMBL" id="KPV51444.1"/>
    </source>
</evidence>
<dbReference type="GO" id="GO:0016706">
    <property type="term" value="F:2-oxoglutarate-dependent dioxygenase activity"/>
    <property type="evidence" value="ECO:0007669"/>
    <property type="project" value="UniProtKB-ARBA"/>
</dbReference>
<feature type="region of interest" description="Disordered" evidence="1">
    <location>
        <begin position="1"/>
        <end position="21"/>
    </location>
</feature>